<feature type="domain" description="VOC" evidence="1">
    <location>
        <begin position="138"/>
        <end position="254"/>
    </location>
</feature>
<keyword evidence="3" id="KW-1185">Reference proteome</keyword>
<dbReference type="CDD" id="cd07247">
    <property type="entry name" value="SgaA_N_like"/>
    <property type="match status" value="2"/>
</dbReference>
<organism evidence="2 3">
    <name type="scientific">Enemella evansiae</name>
    <dbReference type="NCBI Taxonomy" id="2016499"/>
    <lineage>
        <taxon>Bacteria</taxon>
        <taxon>Bacillati</taxon>
        <taxon>Actinomycetota</taxon>
        <taxon>Actinomycetes</taxon>
        <taxon>Propionibacteriales</taxon>
        <taxon>Propionibacteriaceae</taxon>
        <taxon>Enemella</taxon>
    </lineage>
</organism>
<dbReference type="Pfam" id="PF00903">
    <property type="entry name" value="Glyoxalase"/>
    <property type="match status" value="2"/>
</dbReference>
<dbReference type="OrthoDB" id="9793039at2"/>
<dbReference type="InterPro" id="IPR037523">
    <property type="entry name" value="VOC_core"/>
</dbReference>
<dbReference type="Gene3D" id="3.10.180.10">
    <property type="entry name" value="2,3-Dihydroxybiphenyl 1,2-Dioxygenase, domain 1"/>
    <property type="match status" value="2"/>
</dbReference>
<feature type="domain" description="VOC" evidence="1">
    <location>
        <begin position="9"/>
        <end position="124"/>
    </location>
</feature>
<reference evidence="2 3" key="1">
    <citation type="submission" date="2017-07" db="EMBL/GenBank/DDBJ databases">
        <title>Draft whole genome sequences of clinical Proprionibacteriaceae strains.</title>
        <authorList>
            <person name="Bernier A.-M."/>
            <person name="Bernard K."/>
            <person name="Domingo M.-C."/>
        </authorList>
    </citation>
    <scope>NUCLEOTIDE SEQUENCE [LARGE SCALE GENOMIC DNA]</scope>
    <source>
        <strain evidence="2 3">NML 030167</strain>
    </source>
</reference>
<sequence length="261" mass="27914">MASNTRTGAPIWIDLSTPDTEGTKKFYSELFGWEFTDTGEDFGHYQMITKDGLPVGGAMSSEMGDGSAPTAWGVYLRSEDNAATVQAVKDNGGQVLFDAMPVGELGSMAIYTDPSGAAIGSWEVKEFAGFETPQTQGTPVWFELMSTDYDAVAPFYERVFGWTLSPMDPDDTSFRYSTFGEGPEAAAGLCDAKNFIGDSPSFWRIYLAVDDTDAAVAKITELGGKLLDGPEDSPFGRFATVADPQGAMFQINATAKGDAPA</sequence>
<name>A0A255GB13_9ACTN</name>
<dbReference type="PROSITE" id="PS51819">
    <property type="entry name" value="VOC"/>
    <property type="match status" value="2"/>
</dbReference>
<dbReference type="RefSeq" id="WP_094405857.1">
    <property type="nucleotide sequence ID" value="NZ_NMVO01000014.1"/>
</dbReference>
<dbReference type="InterPro" id="IPR052164">
    <property type="entry name" value="Anthracycline_SecMetBiosynth"/>
</dbReference>
<dbReference type="InterPro" id="IPR029068">
    <property type="entry name" value="Glyas_Bleomycin-R_OHBP_Dase"/>
</dbReference>
<evidence type="ECO:0000313" key="2">
    <source>
        <dbReference type="EMBL" id="OYO12761.1"/>
    </source>
</evidence>
<proteinExistence type="predicted"/>
<dbReference type="SUPFAM" id="SSF54593">
    <property type="entry name" value="Glyoxalase/Bleomycin resistance protein/Dihydroxybiphenyl dioxygenase"/>
    <property type="match status" value="2"/>
</dbReference>
<dbReference type="InterPro" id="IPR004360">
    <property type="entry name" value="Glyas_Fos-R_dOase_dom"/>
</dbReference>
<evidence type="ECO:0000313" key="3">
    <source>
        <dbReference type="Proteomes" id="UP000215896"/>
    </source>
</evidence>
<protein>
    <submittedName>
        <fullName evidence="2">Glyoxalase</fullName>
    </submittedName>
</protein>
<comment type="caution">
    <text evidence="2">The sequence shown here is derived from an EMBL/GenBank/DDBJ whole genome shotgun (WGS) entry which is preliminary data.</text>
</comment>
<dbReference type="PANTHER" id="PTHR33993:SF14">
    <property type="entry name" value="GB|AAF24581.1"/>
    <property type="match status" value="1"/>
</dbReference>
<accession>A0A255GB13</accession>
<dbReference type="EMBL" id="NMVO01000014">
    <property type="protein sequence ID" value="OYO12761.1"/>
    <property type="molecule type" value="Genomic_DNA"/>
</dbReference>
<dbReference type="AlphaFoldDB" id="A0A255GB13"/>
<dbReference type="Proteomes" id="UP000215896">
    <property type="component" value="Unassembled WGS sequence"/>
</dbReference>
<evidence type="ECO:0000259" key="1">
    <source>
        <dbReference type="PROSITE" id="PS51819"/>
    </source>
</evidence>
<dbReference type="PANTHER" id="PTHR33993">
    <property type="entry name" value="GLYOXALASE-RELATED"/>
    <property type="match status" value="1"/>
</dbReference>
<gene>
    <name evidence="2" type="ORF">CGZ94_12720</name>
</gene>